<dbReference type="SUPFAM" id="SSF51230">
    <property type="entry name" value="Single hybrid motif"/>
    <property type="match status" value="1"/>
</dbReference>
<dbReference type="NCBIfam" id="TIGR00531">
    <property type="entry name" value="BCCP"/>
    <property type="match status" value="1"/>
</dbReference>
<dbReference type="AlphaFoldDB" id="A0A4R2PAQ3"/>
<keyword evidence="7" id="KW-1185">Reference proteome</keyword>
<reference evidence="6 7" key="1">
    <citation type="submission" date="2019-03" db="EMBL/GenBank/DDBJ databases">
        <title>Genomic Encyclopedia of Type Strains, Phase IV (KMG-IV): sequencing the most valuable type-strain genomes for metagenomic binning, comparative biology and taxonomic classification.</title>
        <authorList>
            <person name="Goeker M."/>
        </authorList>
    </citation>
    <scope>NUCLEOTIDE SEQUENCE [LARGE SCALE GENOMIC DNA]</scope>
    <source>
        <strain evidence="6 7">DSM 19377</strain>
    </source>
</reference>
<dbReference type="GO" id="GO:0003989">
    <property type="term" value="F:acetyl-CoA carboxylase activity"/>
    <property type="evidence" value="ECO:0007669"/>
    <property type="project" value="InterPro"/>
</dbReference>
<feature type="compositionally biased region" description="Basic and acidic residues" evidence="4">
    <location>
        <begin position="79"/>
        <end position="90"/>
    </location>
</feature>
<evidence type="ECO:0000313" key="6">
    <source>
        <dbReference type="EMBL" id="TCP31181.1"/>
    </source>
</evidence>
<sequence length="168" mass="18293">MLKVQEIRELIKLIDDSTIDEFEYEVDGAKIAMKKGGTHTEIIQTPIQQPIQPALQPVQTAAPAVAPQPVSQEQSSGPEQKEATTDDSNLHKIESPMVGTFYSSPSPDADVFVKAGAKVDKDSVVCIVEAMKLFNEIEADVKGEIVEILAENGQLVEYGQPLFLVKAE</sequence>
<dbReference type="Gene3D" id="2.40.50.100">
    <property type="match status" value="1"/>
</dbReference>
<keyword evidence="3" id="KW-0444">Lipid biosynthesis</keyword>
<evidence type="ECO:0000313" key="7">
    <source>
        <dbReference type="Proteomes" id="UP000295416"/>
    </source>
</evidence>
<keyword evidence="3" id="KW-0275">Fatty acid biosynthesis</keyword>
<keyword evidence="3" id="KW-0443">Lipid metabolism</keyword>
<comment type="pathway">
    <text evidence="3">Lipid metabolism; fatty acid biosynthesis.</text>
</comment>
<dbReference type="PRINTS" id="PR01071">
    <property type="entry name" value="ACOABIOTINCC"/>
</dbReference>
<evidence type="ECO:0000259" key="5">
    <source>
        <dbReference type="PROSITE" id="PS50968"/>
    </source>
</evidence>
<accession>A0A4R2PAQ3</accession>
<dbReference type="PANTHER" id="PTHR45266">
    <property type="entry name" value="OXALOACETATE DECARBOXYLASE ALPHA CHAIN"/>
    <property type="match status" value="1"/>
</dbReference>
<keyword evidence="2 3" id="KW-0092">Biotin</keyword>
<name>A0A4R2PAQ3_9BACL</name>
<feature type="domain" description="Lipoyl-binding" evidence="5">
    <location>
        <begin position="90"/>
        <end position="166"/>
    </location>
</feature>
<proteinExistence type="predicted"/>
<dbReference type="PROSITE" id="PS50968">
    <property type="entry name" value="BIOTINYL_LIPOYL"/>
    <property type="match status" value="1"/>
</dbReference>
<comment type="caution">
    <text evidence="6">The sequence shown here is derived from an EMBL/GenBank/DDBJ whole genome shotgun (WGS) entry which is preliminary data.</text>
</comment>
<dbReference type="EMBL" id="SLXK01000003">
    <property type="protein sequence ID" value="TCP31181.1"/>
    <property type="molecule type" value="Genomic_DNA"/>
</dbReference>
<feature type="compositionally biased region" description="Low complexity" evidence="4">
    <location>
        <begin position="55"/>
        <end position="72"/>
    </location>
</feature>
<dbReference type="UniPathway" id="UPA00094"/>
<dbReference type="Pfam" id="PF00364">
    <property type="entry name" value="Biotin_lipoyl"/>
    <property type="match status" value="1"/>
</dbReference>
<dbReference type="CDD" id="cd06850">
    <property type="entry name" value="biotinyl_domain"/>
    <property type="match status" value="1"/>
</dbReference>
<dbReference type="RefSeq" id="WP_132743713.1">
    <property type="nucleotide sequence ID" value="NZ_SLXK01000003.1"/>
</dbReference>
<evidence type="ECO:0000256" key="3">
    <source>
        <dbReference type="RuleBase" id="RU364072"/>
    </source>
</evidence>
<evidence type="ECO:0000256" key="1">
    <source>
        <dbReference type="ARBA" id="ARBA00017562"/>
    </source>
</evidence>
<comment type="function">
    <text evidence="3">This protein is a component of the acetyl coenzyme A carboxylase complex; first, biotin carboxylase catalyzes the carboxylation of the carrier protein and then the transcarboxylase transfers the carboxyl group to form malonyl-CoA.</text>
</comment>
<dbReference type="PANTHER" id="PTHR45266:SF3">
    <property type="entry name" value="OXALOACETATE DECARBOXYLASE ALPHA CHAIN"/>
    <property type="match status" value="1"/>
</dbReference>
<dbReference type="InterPro" id="IPR050709">
    <property type="entry name" value="Biotin_Carboxyl_Carrier/Decarb"/>
</dbReference>
<evidence type="ECO:0000256" key="2">
    <source>
        <dbReference type="ARBA" id="ARBA00023267"/>
    </source>
</evidence>
<dbReference type="InterPro" id="IPR011053">
    <property type="entry name" value="Single_hybrid_motif"/>
</dbReference>
<dbReference type="GO" id="GO:0009317">
    <property type="term" value="C:acetyl-CoA carboxylase complex"/>
    <property type="evidence" value="ECO:0007669"/>
    <property type="project" value="InterPro"/>
</dbReference>
<feature type="region of interest" description="Disordered" evidence="4">
    <location>
        <begin position="55"/>
        <end position="90"/>
    </location>
</feature>
<gene>
    <name evidence="6" type="ORF">EV207_10364</name>
</gene>
<evidence type="ECO:0000256" key="4">
    <source>
        <dbReference type="SAM" id="MobiDB-lite"/>
    </source>
</evidence>
<protein>
    <recommendedName>
        <fullName evidence="1 3">Biotin carboxyl carrier protein of acetyl-CoA carboxylase</fullName>
    </recommendedName>
</protein>
<dbReference type="InterPro" id="IPR001249">
    <property type="entry name" value="AcCoA_biotinCC"/>
</dbReference>
<dbReference type="Proteomes" id="UP000295416">
    <property type="component" value="Unassembled WGS sequence"/>
</dbReference>
<organism evidence="6 7">
    <name type="scientific">Scopulibacillus darangshiensis</name>
    <dbReference type="NCBI Taxonomy" id="442528"/>
    <lineage>
        <taxon>Bacteria</taxon>
        <taxon>Bacillati</taxon>
        <taxon>Bacillota</taxon>
        <taxon>Bacilli</taxon>
        <taxon>Bacillales</taxon>
        <taxon>Sporolactobacillaceae</taxon>
        <taxon>Scopulibacillus</taxon>
    </lineage>
</organism>
<keyword evidence="3" id="KW-0276">Fatty acid metabolism</keyword>
<dbReference type="InterPro" id="IPR000089">
    <property type="entry name" value="Biotin_lipoyl"/>
</dbReference>
<dbReference type="OrthoDB" id="9811735at2"/>
<dbReference type="FunFam" id="2.40.50.100:FF:000003">
    <property type="entry name" value="Acetyl-CoA carboxylase biotin carboxyl carrier protein"/>
    <property type="match status" value="1"/>
</dbReference>
<dbReference type="GO" id="GO:0006633">
    <property type="term" value="P:fatty acid biosynthetic process"/>
    <property type="evidence" value="ECO:0007669"/>
    <property type="project" value="UniProtKB-UniPathway"/>
</dbReference>